<evidence type="ECO:0000313" key="2">
    <source>
        <dbReference type="EMBL" id="SAL87568.1"/>
    </source>
</evidence>
<dbReference type="AlphaFoldDB" id="A0A158L2E1"/>
<dbReference type="EMBL" id="FCOM02000095">
    <property type="protein sequence ID" value="SAL87568.1"/>
    <property type="molecule type" value="Genomic_DNA"/>
</dbReference>
<reference evidence="2" key="1">
    <citation type="submission" date="2016-01" db="EMBL/GenBank/DDBJ databases">
        <authorList>
            <person name="Peeters C."/>
        </authorList>
    </citation>
    <scope>NUCLEOTIDE SEQUENCE [LARGE SCALE GENOMIC DNA]</scope>
    <source>
        <strain evidence="2">LMG 29317</strain>
    </source>
</reference>
<gene>
    <name evidence="2" type="ORF">AWB74_08169</name>
</gene>
<evidence type="ECO:0000313" key="3">
    <source>
        <dbReference type="Proteomes" id="UP000055019"/>
    </source>
</evidence>
<proteinExistence type="predicted"/>
<organism evidence="2 3">
    <name type="scientific">Caballeronia arvi</name>
    <dbReference type="NCBI Taxonomy" id="1777135"/>
    <lineage>
        <taxon>Bacteria</taxon>
        <taxon>Pseudomonadati</taxon>
        <taxon>Pseudomonadota</taxon>
        <taxon>Betaproteobacteria</taxon>
        <taxon>Burkholderiales</taxon>
        <taxon>Burkholderiaceae</taxon>
        <taxon>Caballeronia</taxon>
    </lineage>
</organism>
<feature type="region of interest" description="Disordered" evidence="1">
    <location>
        <begin position="1"/>
        <end position="26"/>
    </location>
</feature>
<comment type="caution">
    <text evidence="2">The sequence shown here is derived from an EMBL/GenBank/DDBJ whole genome shotgun (WGS) entry which is preliminary data.</text>
</comment>
<evidence type="ECO:0000256" key="1">
    <source>
        <dbReference type="SAM" id="MobiDB-lite"/>
    </source>
</evidence>
<sequence length="60" mass="6762">MTNRPLIPATPGTKQGNDTSQKARTEALRQADLQRTRKRLDSDSHIDVHAAKWRYVSSGE</sequence>
<dbReference type="Proteomes" id="UP000055019">
    <property type="component" value="Unassembled WGS sequence"/>
</dbReference>
<name>A0A158L2E1_9BURK</name>
<accession>A0A158L2E1</accession>
<protein>
    <submittedName>
        <fullName evidence="2">Uncharacterized protein</fullName>
    </submittedName>
</protein>
<keyword evidence="3" id="KW-1185">Reference proteome</keyword>